<keyword evidence="2" id="KW-0812">Transmembrane</keyword>
<feature type="transmembrane region" description="Helical" evidence="2">
    <location>
        <begin position="126"/>
        <end position="148"/>
    </location>
</feature>
<feature type="compositionally biased region" description="Basic and acidic residues" evidence="1">
    <location>
        <begin position="435"/>
        <end position="458"/>
    </location>
</feature>
<feature type="transmembrane region" description="Helical" evidence="2">
    <location>
        <begin position="217"/>
        <end position="239"/>
    </location>
</feature>
<dbReference type="Pfam" id="PF19877">
    <property type="entry name" value="DUF6350"/>
    <property type="match status" value="1"/>
</dbReference>
<evidence type="ECO:0000256" key="1">
    <source>
        <dbReference type="SAM" id="MobiDB-lite"/>
    </source>
</evidence>
<feature type="transmembrane region" description="Helical" evidence="2">
    <location>
        <begin position="322"/>
        <end position="342"/>
    </location>
</feature>
<dbReference type="InterPro" id="IPR045931">
    <property type="entry name" value="DUF6350"/>
</dbReference>
<evidence type="ECO:0000256" key="2">
    <source>
        <dbReference type="SAM" id="Phobius"/>
    </source>
</evidence>
<keyword evidence="2" id="KW-0472">Membrane</keyword>
<protein>
    <submittedName>
        <fullName evidence="3">DUF6350 family protein</fullName>
    </submittedName>
</protein>
<evidence type="ECO:0000313" key="3">
    <source>
        <dbReference type="EMBL" id="WTS18789.1"/>
    </source>
</evidence>
<reference evidence="3" key="1">
    <citation type="submission" date="2022-10" db="EMBL/GenBank/DDBJ databases">
        <title>The complete genomes of actinobacterial strains from the NBC collection.</title>
        <authorList>
            <person name="Joergensen T.S."/>
            <person name="Alvarez Arevalo M."/>
            <person name="Sterndorff E.B."/>
            <person name="Faurdal D."/>
            <person name="Vuksanovic O."/>
            <person name="Mourched A.-S."/>
            <person name="Charusanti P."/>
            <person name="Shaw S."/>
            <person name="Blin K."/>
            <person name="Weber T."/>
        </authorList>
    </citation>
    <scope>NUCLEOTIDE SEQUENCE</scope>
    <source>
        <strain evidence="3">NBC_00119</strain>
    </source>
</reference>
<feature type="transmembrane region" description="Helical" evidence="2">
    <location>
        <begin position="160"/>
        <end position="179"/>
    </location>
</feature>
<feature type="transmembrane region" description="Helical" evidence="2">
    <location>
        <begin position="403"/>
        <end position="423"/>
    </location>
</feature>
<feature type="transmembrane region" description="Helical" evidence="2">
    <location>
        <begin position="90"/>
        <end position="106"/>
    </location>
</feature>
<dbReference type="EMBL" id="CP108195">
    <property type="protein sequence ID" value="WTS18789.1"/>
    <property type="molecule type" value="Genomic_DNA"/>
</dbReference>
<organism evidence="3">
    <name type="scientific">Streptomyces sp. NBC_00119</name>
    <dbReference type="NCBI Taxonomy" id="2975659"/>
    <lineage>
        <taxon>Bacteria</taxon>
        <taxon>Bacillati</taxon>
        <taxon>Actinomycetota</taxon>
        <taxon>Actinomycetes</taxon>
        <taxon>Kitasatosporales</taxon>
        <taxon>Streptomycetaceae</taxon>
        <taxon>Streptomyces</taxon>
    </lineage>
</organism>
<feature type="transmembrane region" description="Helical" evidence="2">
    <location>
        <begin position="21"/>
        <end position="49"/>
    </location>
</feature>
<proteinExistence type="predicted"/>
<feature type="transmembrane region" description="Helical" evidence="2">
    <location>
        <begin position="362"/>
        <end position="383"/>
    </location>
</feature>
<feature type="region of interest" description="Disordered" evidence="1">
    <location>
        <begin position="435"/>
        <end position="560"/>
    </location>
</feature>
<feature type="transmembrane region" description="Helical" evidence="2">
    <location>
        <begin position="259"/>
        <end position="281"/>
    </location>
</feature>
<keyword evidence="2" id="KW-1133">Transmembrane helix</keyword>
<feature type="compositionally biased region" description="Low complexity" evidence="1">
    <location>
        <begin position="499"/>
        <end position="511"/>
    </location>
</feature>
<gene>
    <name evidence="3" type="ORF">OHU69_22190</name>
</gene>
<dbReference type="AlphaFoldDB" id="A0AAU1UNI5"/>
<name>A0AAU1UNI5_9ACTN</name>
<accession>A0AAU1UNI5</accession>
<feature type="transmembrane region" description="Helical" evidence="2">
    <location>
        <begin position="61"/>
        <end position="78"/>
    </location>
</feature>
<sequence>MTDRGLSLPLLLSRVRDRSPGPAACFFGGVLAAGLGLGSSAVLVMVLWISSPYPDSGPGGALHAAAALWLLAHGAEVIRTDTFSGTPAPIGVAPLLLLVLPVWLLHRAARDSVEGEDDGDAPQMAWWTPWCGVVAGYLLVGGGAAFYASGGELRPSWPSVAAHLTVVAVAAAGAGIWTAHGRPGTPLPARLRHRLDALPDGRREVFVRRLLPVAARAAAAGVLMLLAGGALVVAASTVWHMGAVRHSFEQMTDVWSGRLAVLLLAAALVPNAAVWGAAYALGPGFTLGGGSVAGPLGVSSGPLLPAFPLLAVVPEPGPGSPLTWSAGAVPIVAGLTVAWFVAGAAAPRHGERDEVWSRGSTAMAVAVAAVLCGLLFAGLAMAAGGPMGVAGLAEFGPVGWPTGLAATGWTVLVGVPVAVGLRARRVRVPRDERVGEPLEGRTGESFEGRAGESFEERAPSWWRRPRLPSPKSWLPRRSREGATRAGQAESDDAAFEPYDFFPADPFSADPFPGGPWPDEATREARWAALKEASDTSRDTDPDDSAGENGGAAREARSDPS</sequence>